<dbReference type="InterPro" id="IPR018990">
    <property type="entry name" value="Prot_inh_I42_chagasin"/>
</dbReference>
<dbReference type="Gene3D" id="2.60.40.2020">
    <property type="match status" value="1"/>
</dbReference>
<feature type="signal peptide" evidence="3">
    <location>
        <begin position="1"/>
        <end position="32"/>
    </location>
</feature>
<dbReference type="GO" id="GO:0004869">
    <property type="term" value="F:cysteine-type endopeptidase inhibitor activity"/>
    <property type="evidence" value="ECO:0007669"/>
    <property type="project" value="UniProtKB-KW"/>
</dbReference>
<feature type="domain" description="Proteinase inhibitor I42 chagasin" evidence="4">
    <location>
        <begin position="42"/>
        <end position="124"/>
    </location>
</feature>
<keyword evidence="3" id="KW-0732">Signal</keyword>
<comment type="caution">
    <text evidence="5">The sequence shown here is derived from an EMBL/GenBank/DDBJ whole genome shotgun (WGS) entry which is preliminary data.</text>
</comment>
<protein>
    <submittedName>
        <fullName evidence="5">Protease inhibitor I42 family protein</fullName>
    </submittedName>
</protein>
<evidence type="ECO:0000256" key="3">
    <source>
        <dbReference type="SAM" id="SignalP"/>
    </source>
</evidence>
<dbReference type="Pfam" id="PF09394">
    <property type="entry name" value="Inhibitor_I42"/>
    <property type="match status" value="1"/>
</dbReference>
<proteinExistence type="predicted"/>
<dbReference type="EMBL" id="JACMSE010000004">
    <property type="protein sequence ID" value="MBC2889147.1"/>
    <property type="molecule type" value="Genomic_DNA"/>
</dbReference>
<accession>A0A842JBR0</accession>
<evidence type="ECO:0000313" key="6">
    <source>
        <dbReference type="Proteomes" id="UP000587396"/>
    </source>
</evidence>
<feature type="chain" id="PRO_5038502526" evidence="3">
    <location>
        <begin position="33"/>
        <end position="155"/>
    </location>
</feature>
<name>A0A842JBR0_9ACTN</name>
<keyword evidence="6" id="KW-1185">Reference proteome</keyword>
<organism evidence="5 6">
    <name type="scientific">Gordonibacter massiliensis</name>
    <name type="common">ex Traore et al. 2017</name>
    <dbReference type="NCBI Taxonomy" id="1841863"/>
    <lineage>
        <taxon>Bacteria</taxon>
        <taxon>Bacillati</taxon>
        <taxon>Actinomycetota</taxon>
        <taxon>Coriobacteriia</taxon>
        <taxon>Eggerthellales</taxon>
        <taxon>Eggerthellaceae</taxon>
        <taxon>Gordonibacter</taxon>
    </lineage>
</organism>
<dbReference type="AlphaFoldDB" id="A0A842JBR0"/>
<evidence type="ECO:0000313" key="5">
    <source>
        <dbReference type="EMBL" id="MBC2889147.1"/>
    </source>
</evidence>
<evidence type="ECO:0000256" key="2">
    <source>
        <dbReference type="ARBA" id="ARBA00022704"/>
    </source>
</evidence>
<evidence type="ECO:0000259" key="4">
    <source>
        <dbReference type="Pfam" id="PF09394"/>
    </source>
</evidence>
<dbReference type="InterPro" id="IPR036331">
    <property type="entry name" value="Chagasin-like_sf"/>
</dbReference>
<dbReference type="Proteomes" id="UP000587396">
    <property type="component" value="Unassembled WGS sequence"/>
</dbReference>
<sequence>MSVKTNGTERTAALPRLLMAAALCALALVAAAALSSCGGGQAKSTVAVTLESQAGTGYQWTYVASPDDVFKETGHDTKADESKAGGTVTDTFTFQAQKGTGDGDASITFLLERPWLNAEEDEDVKTVQYVFKVGDDKNVTLSYANGENAPDPVIS</sequence>
<dbReference type="RefSeq" id="WP_185905026.1">
    <property type="nucleotide sequence ID" value="NZ_JACMSE010000004.1"/>
</dbReference>
<reference evidence="5 6" key="1">
    <citation type="submission" date="2020-08" db="EMBL/GenBank/DDBJ databases">
        <authorList>
            <person name="Liu C."/>
            <person name="Sun Q."/>
        </authorList>
    </citation>
    <scope>NUCLEOTIDE SEQUENCE [LARGE SCALE GENOMIC DNA]</scope>
    <source>
        <strain evidence="5 6">N22</strain>
    </source>
</reference>
<gene>
    <name evidence="5" type="ORF">H7313_07280</name>
</gene>
<keyword evidence="1" id="KW-0646">Protease inhibitor</keyword>
<evidence type="ECO:0000256" key="1">
    <source>
        <dbReference type="ARBA" id="ARBA00022690"/>
    </source>
</evidence>
<keyword evidence="2" id="KW-0789">Thiol protease inhibitor</keyword>
<dbReference type="SUPFAM" id="SSF141066">
    <property type="entry name" value="ICP-like"/>
    <property type="match status" value="1"/>
</dbReference>